<accession>A0ABR0NI66</accession>
<dbReference type="EMBL" id="JARKNE010000010">
    <property type="protein sequence ID" value="KAK5793906.1"/>
    <property type="molecule type" value="Genomic_DNA"/>
</dbReference>
<reference evidence="1 2" key="1">
    <citation type="submission" date="2023-03" db="EMBL/GenBank/DDBJ databases">
        <title>WGS of Gossypium arboreum.</title>
        <authorList>
            <person name="Yu D."/>
        </authorList>
    </citation>
    <scope>NUCLEOTIDE SEQUENCE [LARGE SCALE GENOMIC DNA]</scope>
    <source>
        <tissue evidence="1">Leaf</tissue>
    </source>
</reference>
<proteinExistence type="predicted"/>
<sequence length="105" mass="11922">MLHAIGNCPAARGIWNLLVPTDQIVSFYSGNLQEWITSNLQNGHDLGFGEVYWKCFFGILIWRMWKITIFLCFKALTSCSNLPENWVYLNTDGFVRLEDGSASVG</sequence>
<protein>
    <submittedName>
        <fullName evidence="1">Uncharacterized protein</fullName>
    </submittedName>
</protein>
<evidence type="ECO:0000313" key="1">
    <source>
        <dbReference type="EMBL" id="KAK5793906.1"/>
    </source>
</evidence>
<comment type="caution">
    <text evidence="1">The sequence shown here is derived from an EMBL/GenBank/DDBJ whole genome shotgun (WGS) entry which is preliminary data.</text>
</comment>
<name>A0ABR0NI66_GOSAR</name>
<keyword evidence="2" id="KW-1185">Reference proteome</keyword>
<dbReference type="Proteomes" id="UP001358586">
    <property type="component" value="Chromosome 10"/>
</dbReference>
<organism evidence="1 2">
    <name type="scientific">Gossypium arboreum</name>
    <name type="common">Tree cotton</name>
    <name type="synonym">Gossypium nanking</name>
    <dbReference type="NCBI Taxonomy" id="29729"/>
    <lineage>
        <taxon>Eukaryota</taxon>
        <taxon>Viridiplantae</taxon>
        <taxon>Streptophyta</taxon>
        <taxon>Embryophyta</taxon>
        <taxon>Tracheophyta</taxon>
        <taxon>Spermatophyta</taxon>
        <taxon>Magnoliopsida</taxon>
        <taxon>eudicotyledons</taxon>
        <taxon>Gunneridae</taxon>
        <taxon>Pentapetalae</taxon>
        <taxon>rosids</taxon>
        <taxon>malvids</taxon>
        <taxon>Malvales</taxon>
        <taxon>Malvaceae</taxon>
        <taxon>Malvoideae</taxon>
        <taxon>Gossypium</taxon>
    </lineage>
</organism>
<gene>
    <name evidence="1" type="ORF">PVK06_035080</name>
</gene>
<evidence type="ECO:0000313" key="2">
    <source>
        <dbReference type="Proteomes" id="UP001358586"/>
    </source>
</evidence>